<comment type="subcellular location">
    <subcellularLocation>
        <location evidence="1">Cytoplasm</location>
    </subcellularLocation>
</comment>
<name>A0A210QX06_MIZYE</name>
<dbReference type="HAMAP" id="MF_00419">
    <property type="entry name" value="PurL_1"/>
    <property type="match status" value="1"/>
</dbReference>
<keyword evidence="10" id="KW-0658">Purine biosynthesis</keyword>
<dbReference type="PANTHER" id="PTHR10099:SF1">
    <property type="entry name" value="PHOSPHORIBOSYLFORMYLGLYCINAMIDINE SYNTHASE"/>
    <property type="match status" value="1"/>
</dbReference>
<dbReference type="GO" id="GO:0005737">
    <property type="term" value="C:cytoplasm"/>
    <property type="evidence" value="ECO:0007669"/>
    <property type="project" value="UniProtKB-SubCell"/>
</dbReference>
<dbReference type="InterPro" id="IPR029062">
    <property type="entry name" value="Class_I_gatase-like"/>
</dbReference>
<dbReference type="Proteomes" id="UP000242188">
    <property type="component" value="Unassembled WGS sequence"/>
</dbReference>
<sequence length="1389" mass="153933">MLTVMNFEYRIPELSPFIRRRQNESRKVVVHVCERRWTNATTRMVIRRVYKKGGITKGSHDATKLKISSLIGKGLSRILTEVCFYISIDDEDLEQEDMDKLKWILHTPFQEGQISDDTFLQPNTADTNEKHVIIEIGPRLNFSTPFSTNAVSMCKAAGLKHLIRVESSVRYMIMTRPGFTLTSEIEEKIVASLHDRMTQCRYLHPIENFELEALTEEVYEVEVMENGRVALEMANTELGLAFDDWDMDYYTKLFQETIKRNPTNVECFDLAQSNSEHSRHWFFRGRMIVDGEERPESLFDMIKATQKSSNDNNVIKFSDNSSAIKGFEVEVLQPSDPTKPSPMIHTKEKKRHIIFTAETHNFPTGVAPFPGATTGTGGRIRDVQAAGRGAHVVAGTAGYCFGNLLIPGYELPWEDKTYVYPSNFALPVDIAVEASNGASDYGNKFGEPVITGFARSFGLTTPDGERREYVKPIMFSGGIGQLDGNCTMKKTPKEGMRVAKIGGPVYRIGVGGGAASSVQVQGDNKTEMDFRAVQRGDPEMEQKLNRLIRACLEMGDSNPIASIHDQGAGGNGNVLKEIAEPAGAVIRASEFTLGDPTLTDMELWGAEYQESNAILLHKSDRDVLETIGKRERCPVDIVGKITGDGRIRFEGFNHSEGDGSPAKKRRKFHKYPVDLELEHVLGSMPRKEFILNHKEMPLKPLVLPEGLQVIDALNRVLRLPSVASKRYLTNKVDRCVTGLVAQQQCVGPLHTPLADVAVTAITHNELVGSATAIGEQPVKGLVNPAAGARMSVGEAMTNLVFARVTERKDIKVSGNWMWPAKLPGEGKALFDACRAMCDVMKDLGVAIDGGKDSLSMAARVEGQTVKAPGTLVISMYCGCPDITATVTPDLKCPQGKGTLLYVDISGGKHRLGGSALAQCYQQIGDTTPDLERPQVMCQVFDITQKLLKERKIVSGHDVSDGGLVTCLLEMAFAGNCGLNCDVPVSDSGVSNIDVLFAEELGLVLEVQEKYQQEVLEAYSAYNVPCYLIGHSLSRKKDVPKIRLCINGDPVLVETMPALRDVWEETSFQLERRQTSAQCVDQEQKGLSEREGPHYHVAFECDIVSLSRKGRDTIKTPVRVAVLREEGSNSDREMAVVLQMAGFHEVWDINMQDLCSEAITLDKFQGLVFVGGFSYADVCGSAKGWAATALFNKSVQRQFAKFKEREDTFSLGVCNGCQLMALLGWVASDDDQKENSNSGVGQGVLLDHNLSNRFECRFSTVKVYDSPAIMTKGMEGTTFGMWSAHGEGRMVFKDQRIYQDLVTKQLIPVRYVDDLGEPTTVYPMNPNGSQDGVGALCSEDGRHLGIMPHPERCFLPWQCPWMPAELRTTMDVTPWFKMFTNAFDWCIDNV</sequence>
<dbReference type="GO" id="GO:0005524">
    <property type="term" value="F:ATP binding"/>
    <property type="evidence" value="ECO:0007669"/>
    <property type="project" value="UniProtKB-KW"/>
</dbReference>
<evidence type="ECO:0000256" key="13">
    <source>
        <dbReference type="ARBA" id="ARBA00022962"/>
    </source>
</evidence>
<feature type="domain" description="FGAR-AT PurM N-terminal-like" evidence="21">
    <location>
        <begin position="724"/>
        <end position="877"/>
    </location>
</feature>
<dbReference type="SUPFAM" id="SSF56042">
    <property type="entry name" value="PurM C-terminal domain-like"/>
    <property type="match status" value="2"/>
</dbReference>
<evidence type="ECO:0000256" key="4">
    <source>
        <dbReference type="ARBA" id="ARBA00012747"/>
    </source>
</evidence>
<feature type="domain" description="Phosphoribosylformylglycinamidine synthase linker" evidence="19">
    <location>
        <begin position="231"/>
        <end position="280"/>
    </location>
</feature>
<dbReference type="Pfam" id="PF02769">
    <property type="entry name" value="AIRS_C"/>
    <property type="match status" value="2"/>
</dbReference>
<dbReference type="Pfam" id="PF18076">
    <property type="entry name" value="FGAR-AT_N"/>
    <property type="match status" value="1"/>
</dbReference>
<dbReference type="FunFam" id="3.90.650.10:FF:000024">
    <property type="entry name" value="Phosphoribosylformylglycinamidine synthase"/>
    <property type="match status" value="1"/>
</dbReference>
<dbReference type="GO" id="GO:0006189">
    <property type="term" value="P:'de novo' IMP biosynthetic process"/>
    <property type="evidence" value="ECO:0007669"/>
    <property type="project" value="UniProtKB-UniPathway"/>
</dbReference>
<evidence type="ECO:0000256" key="3">
    <source>
        <dbReference type="ARBA" id="ARBA00008608"/>
    </source>
</evidence>
<dbReference type="CDD" id="cd02204">
    <property type="entry name" value="PurL_repeat2"/>
    <property type="match status" value="1"/>
</dbReference>
<dbReference type="InterPro" id="IPR010918">
    <property type="entry name" value="PurM-like_C_dom"/>
</dbReference>
<evidence type="ECO:0000259" key="19">
    <source>
        <dbReference type="Pfam" id="PF18072"/>
    </source>
</evidence>
<dbReference type="SUPFAM" id="SSF109736">
    <property type="entry name" value="FGAM synthase PurL, linker domain"/>
    <property type="match status" value="1"/>
</dbReference>
<dbReference type="Pfam" id="PF13507">
    <property type="entry name" value="GATase_5"/>
    <property type="match status" value="1"/>
</dbReference>
<protein>
    <recommendedName>
        <fullName evidence="17">Phosphoribosylformylglycinamidine synthase</fullName>
        <ecNumber evidence="4">6.3.5.3</ecNumber>
    </recommendedName>
    <alternativeName>
        <fullName evidence="15">Formylglycinamide ribonucleotide amidotransferase</fullName>
    </alternativeName>
    <alternativeName>
        <fullName evidence="14">Formylglycinamide ribotide amidotransferase</fullName>
    </alternativeName>
</protein>
<dbReference type="InterPro" id="IPR036921">
    <property type="entry name" value="PurM-like_N_sf"/>
</dbReference>
<dbReference type="SMART" id="SM01211">
    <property type="entry name" value="GATase_5"/>
    <property type="match status" value="1"/>
</dbReference>
<evidence type="ECO:0000256" key="9">
    <source>
        <dbReference type="ARBA" id="ARBA00022741"/>
    </source>
</evidence>
<dbReference type="Gene3D" id="3.30.1330.10">
    <property type="entry name" value="PurM-like, N-terminal domain"/>
    <property type="match status" value="2"/>
</dbReference>
<dbReference type="UniPathway" id="UPA00074">
    <property type="reaction ID" value="UER00128"/>
</dbReference>
<evidence type="ECO:0000256" key="15">
    <source>
        <dbReference type="ARBA" id="ARBA00032632"/>
    </source>
</evidence>
<keyword evidence="23" id="KW-1185">Reference proteome</keyword>
<dbReference type="PROSITE" id="PS51273">
    <property type="entry name" value="GATASE_TYPE_1"/>
    <property type="match status" value="1"/>
</dbReference>
<dbReference type="NCBIfam" id="TIGR01735">
    <property type="entry name" value="FGAM_synt"/>
    <property type="match status" value="1"/>
</dbReference>
<evidence type="ECO:0000256" key="1">
    <source>
        <dbReference type="ARBA" id="ARBA00004496"/>
    </source>
</evidence>
<evidence type="ECO:0000256" key="5">
    <source>
        <dbReference type="ARBA" id="ARBA00022490"/>
    </source>
</evidence>
<keyword evidence="13" id="KW-0315">Glutamine amidotransferase</keyword>
<keyword evidence="11" id="KW-0067">ATP-binding</keyword>
<gene>
    <name evidence="22" type="ORF">KP79_PYT13322</name>
</gene>
<dbReference type="GO" id="GO:0004642">
    <property type="term" value="F:phosphoribosylformylglycinamidine synthase activity"/>
    <property type="evidence" value="ECO:0007669"/>
    <property type="project" value="UniProtKB-EC"/>
</dbReference>
<dbReference type="InterPro" id="IPR010073">
    <property type="entry name" value="PurL_large"/>
</dbReference>
<keyword evidence="8" id="KW-0479">Metal-binding</keyword>
<dbReference type="InterPro" id="IPR040707">
    <property type="entry name" value="FGAR-AT_N"/>
</dbReference>
<comment type="caution">
    <text evidence="22">The sequence shown here is derived from an EMBL/GenBank/DDBJ whole genome shotgun (WGS) entry which is preliminary data.</text>
</comment>
<evidence type="ECO:0000256" key="17">
    <source>
        <dbReference type="ARBA" id="ARBA00071729"/>
    </source>
</evidence>
<organism evidence="22 23">
    <name type="scientific">Mizuhopecten yessoensis</name>
    <name type="common">Japanese scallop</name>
    <name type="synonym">Patinopecten yessoensis</name>
    <dbReference type="NCBI Taxonomy" id="6573"/>
    <lineage>
        <taxon>Eukaryota</taxon>
        <taxon>Metazoa</taxon>
        <taxon>Spiralia</taxon>
        <taxon>Lophotrochozoa</taxon>
        <taxon>Mollusca</taxon>
        <taxon>Bivalvia</taxon>
        <taxon>Autobranchia</taxon>
        <taxon>Pteriomorphia</taxon>
        <taxon>Pectinida</taxon>
        <taxon>Pectinoidea</taxon>
        <taxon>Pectinidae</taxon>
        <taxon>Mizuhopecten</taxon>
    </lineage>
</organism>
<keyword evidence="12" id="KW-0460">Magnesium</keyword>
<dbReference type="EC" id="6.3.5.3" evidence="4"/>
<comment type="pathway">
    <text evidence="2">Purine metabolism; IMP biosynthesis via de novo pathway; 5-amino-1-(5-phospho-D-ribosyl)imidazole from N(2)-formyl-N(1)-(5-phospho-D-ribosyl)glycinamide: step 1/2.</text>
</comment>
<dbReference type="CDD" id="cd01740">
    <property type="entry name" value="GATase1_FGAR_AT"/>
    <property type="match status" value="1"/>
</dbReference>
<dbReference type="InterPro" id="IPR036676">
    <property type="entry name" value="PurM-like_C_sf"/>
</dbReference>
<dbReference type="Pfam" id="PF18072">
    <property type="entry name" value="FGAR-AT_linker"/>
    <property type="match status" value="1"/>
</dbReference>
<dbReference type="Gene3D" id="3.90.650.10">
    <property type="entry name" value="PurM-like C-terminal domain"/>
    <property type="match status" value="2"/>
</dbReference>
<evidence type="ECO:0000313" key="23">
    <source>
        <dbReference type="Proteomes" id="UP000242188"/>
    </source>
</evidence>
<dbReference type="Pfam" id="PF22689">
    <property type="entry name" value="FGAR-AT_PurM_N-like"/>
    <property type="match status" value="1"/>
</dbReference>
<evidence type="ECO:0000256" key="14">
    <source>
        <dbReference type="ARBA" id="ARBA00029823"/>
    </source>
</evidence>
<keyword evidence="9" id="KW-0547">Nucleotide-binding</keyword>
<dbReference type="CDD" id="cd02203">
    <property type="entry name" value="PurL_repeat1"/>
    <property type="match status" value="1"/>
</dbReference>
<evidence type="ECO:0000313" key="22">
    <source>
        <dbReference type="EMBL" id="OWF53251.1"/>
    </source>
</evidence>
<keyword evidence="6" id="KW-0597">Phosphoprotein</keyword>
<comment type="similarity">
    <text evidence="3">In the N-terminal section; belongs to the FGAMS family.</text>
</comment>
<dbReference type="EMBL" id="NEDP02001454">
    <property type="protein sequence ID" value="OWF53251.1"/>
    <property type="molecule type" value="Genomic_DNA"/>
</dbReference>
<dbReference type="NCBIfam" id="NF003672">
    <property type="entry name" value="PRK05297.1"/>
    <property type="match status" value="1"/>
</dbReference>
<evidence type="ECO:0000256" key="6">
    <source>
        <dbReference type="ARBA" id="ARBA00022553"/>
    </source>
</evidence>
<dbReference type="Gene3D" id="3.40.50.880">
    <property type="match status" value="1"/>
</dbReference>
<evidence type="ECO:0000259" key="21">
    <source>
        <dbReference type="Pfam" id="PF22689"/>
    </source>
</evidence>
<dbReference type="FunFam" id="1.10.8.750:FF:000001">
    <property type="entry name" value="Putative phosphoribosylformylglycinamidine synthase"/>
    <property type="match status" value="1"/>
</dbReference>
<reference evidence="22 23" key="1">
    <citation type="journal article" date="2017" name="Nat. Ecol. Evol.">
        <title>Scallop genome provides insights into evolution of bilaterian karyotype and development.</title>
        <authorList>
            <person name="Wang S."/>
            <person name="Zhang J."/>
            <person name="Jiao W."/>
            <person name="Li J."/>
            <person name="Xun X."/>
            <person name="Sun Y."/>
            <person name="Guo X."/>
            <person name="Huan P."/>
            <person name="Dong B."/>
            <person name="Zhang L."/>
            <person name="Hu X."/>
            <person name="Sun X."/>
            <person name="Wang J."/>
            <person name="Zhao C."/>
            <person name="Wang Y."/>
            <person name="Wang D."/>
            <person name="Huang X."/>
            <person name="Wang R."/>
            <person name="Lv J."/>
            <person name="Li Y."/>
            <person name="Zhang Z."/>
            <person name="Liu B."/>
            <person name="Lu W."/>
            <person name="Hui Y."/>
            <person name="Liang J."/>
            <person name="Zhou Z."/>
            <person name="Hou R."/>
            <person name="Li X."/>
            <person name="Liu Y."/>
            <person name="Li H."/>
            <person name="Ning X."/>
            <person name="Lin Y."/>
            <person name="Zhao L."/>
            <person name="Xing Q."/>
            <person name="Dou J."/>
            <person name="Li Y."/>
            <person name="Mao J."/>
            <person name="Guo H."/>
            <person name="Dou H."/>
            <person name="Li T."/>
            <person name="Mu C."/>
            <person name="Jiang W."/>
            <person name="Fu Q."/>
            <person name="Fu X."/>
            <person name="Miao Y."/>
            <person name="Liu J."/>
            <person name="Yu Q."/>
            <person name="Li R."/>
            <person name="Liao H."/>
            <person name="Li X."/>
            <person name="Kong Y."/>
            <person name="Jiang Z."/>
            <person name="Chourrout D."/>
            <person name="Li R."/>
            <person name="Bao Z."/>
        </authorList>
    </citation>
    <scope>NUCLEOTIDE SEQUENCE [LARGE SCALE GENOMIC DNA]</scope>
    <source>
        <strain evidence="22 23">PY_sf001</strain>
    </source>
</reference>
<evidence type="ECO:0000259" key="20">
    <source>
        <dbReference type="Pfam" id="PF18076"/>
    </source>
</evidence>
<evidence type="ECO:0000256" key="16">
    <source>
        <dbReference type="ARBA" id="ARBA00057317"/>
    </source>
</evidence>
<dbReference type="InterPro" id="IPR055181">
    <property type="entry name" value="FGAR-AT_PurM_N-like"/>
</dbReference>
<feature type="domain" description="PurM-like C-terminal" evidence="18">
    <location>
        <begin position="493"/>
        <end position="649"/>
    </location>
</feature>
<evidence type="ECO:0000256" key="12">
    <source>
        <dbReference type="ARBA" id="ARBA00022842"/>
    </source>
</evidence>
<evidence type="ECO:0000256" key="8">
    <source>
        <dbReference type="ARBA" id="ARBA00022723"/>
    </source>
</evidence>
<evidence type="ECO:0000256" key="7">
    <source>
        <dbReference type="ARBA" id="ARBA00022598"/>
    </source>
</evidence>
<dbReference type="PANTHER" id="PTHR10099">
    <property type="entry name" value="PHOSPHORIBOSYLFORMYLGLYCINAMIDINE SYNTHASE"/>
    <property type="match status" value="1"/>
</dbReference>
<dbReference type="SUPFAM" id="SSF52317">
    <property type="entry name" value="Class I glutamine amidotransferase-like"/>
    <property type="match status" value="1"/>
</dbReference>
<keyword evidence="7" id="KW-0436">Ligase</keyword>
<dbReference type="FunFam" id="3.30.1330.10:FF:000010">
    <property type="entry name" value="Phosphoribosylformylglycinamidine synthase"/>
    <property type="match status" value="1"/>
</dbReference>
<dbReference type="Gene3D" id="1.10.8.750">
    <property type="entry name" value="Phosphoribosylformylglycinamidine synthase, linker domain"/>
    <property type="match status" value="1"/>
</dbReference>
<dbReference type="STRING" id="6573.A0A210QX06"/>
<evidence type="ECO:0000256" key="2">
    <source>
        <dbReference type="ARBA" id="ARBA00004920"/>
    </source>
</evidence>
<feature type="domain" description="PurM-like C-terminal" evidence="18">
    <location>
        <begin position="907"/>
        <end position="1037"/>
    </location>
</feature>
<dbReference type="InterPro" id="IPR036604">
    <property type="entry name" value="PurS-like_sf"/>
</dbReference>
<dbReference type="SUPFAM" id="SSF55326">
    <property type="entry name" value="PurM N-terminal domain-like"/>
    <property type="match status" value="2"/>
</dbReference>
<accession>A0A210QX06</accession>
<comment type="function">
    <text evidence="16">Phosphoribosylformylglycinamidine synthase involved in the purines biosynthetic pathway. Catalyzes the ATP-dependent conversion of formylglycinamide ribonucleotide (FGAR) and glutamine to yield formylglycinamidine ribonucleotide (FGAM) and glutamate.</text>
</comment>
<evidence type="ECO:0000259" key="18">
    <source>
        <dbReference type="Pfam" id="PF02769"/>
    </source>
</evidence>
<dbReference type="GO" id="GO:0046872">
    <property type="term" value="F:metal ion binding"/>
    <property type="evidence" value="ECO:0007669"/>
    <property type="project" value="UniProtKB-KW"/>
</dbReference>
<feature type="domain" description="Phosphoribosylformylglycinamidine synthase N-terminal" evidence="20">
    <location>
        <begin position="82"/>
        <end position="202"/>
    </location>
</feature>
<keyword evidence="5" id="KW-0963">Cytoplasm</keyword>
<evidence type="ECO:0000256" key="11">
    <source>
        <dbReference type="ARBA" id="ARBA00022840"/>
    </source>
</evidence>
<evidence type="ECO:0000256" key="10">
    <source>
        <dbReference type="ARBA" id="ARBA00022755"/>
    </source>
</evidence>
<dbReference type="SUPFAM" id="SSF82697">
    <property type="entry name" value="PurS-like"/>
    <property type="match status" value="1"/>
</dbReference>
<proteinExistence type="inferred from homology"/>
<dbReference type="InterPro" id="IPR041609">
    <property type="entry name" value="PurL_linker"/>
</dbReference>
<dbReference type="OrthoDB" id="6666987at2759"/>
<dbReference type="FunFam" id="3.30.1330.10:FF:000007">
    <property type="entry name" value="Phosphoribosylformylglycinamidine synthase, putative"/>
    <property type="match status" value="1"/>
</dbReference>